<proteinExistence type="predicted"/>
<accession>A0A5M3TAV6</accession>
<evidence type="ECO:0000256" key="3">
    <source>
        <dbReference type="ARBA" id="ARBA00022752"/>
    </source>
</evidence>
<comment type="caution">
    <text evidence="4">The sequence shown here is derived from an EMBL/GenBank/DDBJ whole genome shotgun (WGS) entry which is preliminary data.</text>
</comment>
<gene>
    <name evidence="4" type="primary">phaE</name>
    <name evidence="4" type="ORF">NIES46_26170</name>
</gene>
<organism evidence="4 5">
    <name type="scientific">Limnospira platensis NIES-46</name>
    <dbReference type="NCBI Taxonomy" id="1236695"/>
    <lineage>
        <taxon>Bacteria</taxon>
        <taxon>Bacillati</taxon>
        <taxon>Cyanobacteriota</taxon>
        <taxon>Cyanophyceae</taxon>
        <taxon>Oscillatoriophycideae</taxon>
        <taxon>Oscillatoriales</taxon>
        <taxon>Sirenicapillariaceae</taxon>
        <taxon>Limnospira</taxon>
    </lineage>
</organism>
<protein>
    <recommendedName>
        <fullName evidence="2">Poly(3-hydroxyalkanoate) polymerase subunit PhaE</fullName>
    </recommendedName>
</protein>
<dbReference type="Proteomes" id="UP000326169">
    <property type="component" value="Unassembled WGS sequence"/>
</dbReference>
<comment type="pathway">
    <text evidence="1">Biopolymer metabolism; poly-(R)-3-hydroxybutanoate biosynthesis.</text>
</comment>
<dbReference type="Pfam" id="PF09712">
    <property type="entry name" value="PHA_synth_III_E"/>
    <property type="match status" value="1"/>
</dbReference>
<evidence type="ECO:0000256" key="1">
    <source>
        <dbReference type="ARBA" id="ARBA00004683"/>
    </source>
</evidence>
<evidence type="ECO:0000313" key="4">
    <source>
        <dbReference type="EMBL" id="GCE94559.1"/>
    </source>
</evidence>
<evidence type="ECO:0000313" key="5">
    <source>
        <dbReference type="Proteomes" id="UP000326169"/>
    </source>
</evidence>
<dbReference type="NCBIfam" id="TIGR01834">
    <property type="entry name" value="PHA_synth_III_E"/>
    <property type="match status" value="1"/>
</dbReference>
<name>A0A5M3TAV6_LIMPL</name>
<evidence type="ECO:0000256" key="2">
    <source>
        <dbReference type="ARBA" id="ARBA00019066"/>
    </source>
</evidence>
<dbReference type="InterPro" id="IPR010123">
    <property type="entry name" value="PHA_synth_III_E"/>
</dbReference>
<dbReference type="EMBL" id="BIMW01000102">
    <property type="protein sequence ID" value="GCE94559.1"/>
    <property type="molecule type" value="Genomic_DNA"/>
</dbReference>
<reference evidence="4 5" key="1">
    <citation type="journal article" date="2019" name="J Genomics">
        <title>The Draft Genome of a Hydrogen-producing Cyanobacterium, Arthrospira platensis NIES-46.</title>
        <authorList>
            <person name="Suzuki S."/>
            <person name="Yamaguchi H."/>
            <person name="Kawachi M."/>
        </authorList>
    </citation>
    <scope>NUCLEOTIDE SEQUENCE [LARGE SCALE GENOMIC DNA]</scope>
    <source>
        <strain evidence="4 5">NIES-46</strain>
    </source>
</reference>
<sequence length="340" mass="39543">MENETNPWNEMANQWVNTWTQSGNDIWKNWFDLMSGSGVSETDKNSQSHSGGITEQMAKNQASLMRFLQFSFEAWKDILPKVEAGTNWEQTLENYSQQIRQQMEQYMSVPTKMTGSGSTMGKLYMEQMQKFNQMWMNYSGAAMVPMVEAMMGKSEAFIELNNLYWEQLYQPSLGNLLQSPMFGITRELNSTLMSHFQAWTNFYRASNDYQVVLADIQVRAFEKLIEKLAEGVSKGEKVETWRQFQQLWSVAIDDVFEETFCSEDKLKIRGRFINSLNAYRLEQQKLMEISMRSLNLPLRSEIDEMHKTIYQLRKEVKSLKKQISTITASSPKPESIPEVS</sequence>
<dbReference type="RefSeq" id="WP_006617455.1">
    <property type="nucleotide sequence ID" value="NZ_BIMW01000102.1"/>
</dbReference>
<keyword evidence="5" id="KW-1185">Reference proteome</keyword>
<keyword evidence="3" id="KW-0583">PHB biosynthesis</keyword>
<dbReference type="GeneID" id="301683455"/>